<gene>
    <name evidence="7" type="primary">LOC113925508</name>
</gene>
<reference evidence="7" key="1">
    <citation type="submission" date="2025-08" db="UniProtKB">
        <authorList>
            <consortium name="RefSeq"/>
        </authorList>
    </citation>
    <scope>IDENTIFICATION</scope>
    <source>
        <tissue evidence="7">Blood</tissue>
    </source>
</reference>
<evidence type="ECO:0000259" key="4">
    <source>
        <dbReference type="PROSITE" id="PS50200"/>
    </source>
</evidence>
<dbReference type="CDD" id="cd13319">
    <property type="entry name" value="PH_RARhoGAP"/>
    <property type="match status" value="1"/>
</dbReference>
<dbReference type="Proteomes" id="UP000515165">
    <property type="component" value="Chromosome 2"/>
</dbReference>
<dbReference type="FunFam" id="1.10.555.10:FF:000025">
    <property type="entry name" value="Rho GTPase-activating protein 20"/>
    <property type="match status" value="3"/>
</dbReference>
<keyword evidence="6" id="KW-1185">Reference proteome</keyword>
<feature type="domain" description="Ras-associating" evidence="4">
    <location>
        <begin position="154"/>
        <end position="274"/>
    </location>
</feature>
<organism evidence="6 7">
    <name type="scientific">Zalophus californianus</name>
    <name type="common">California sealion</name>
    <dbReference type="NCBI Taxonomy" id="9704"/>
    <lineage>
        <taxon>Eukaryota</taxon>
        <taxon>Metazoa</taxon>
        <taxon>Chordata</taxon>
        <taxon>Craniata</taxon>
        <taxon>Vertebrata</taxon>
        <taxon>Euteleostomi</taxon>
        <taxon>Mammalia</taxon>
        <taxon>Eutheria</taxon>
        <taxon>Laurasiatheria</taxon>
        <taxon>Carnivora</taxon>
        <taxon>Caniformia</taxon>
        <taxon>Pinnipedia</taxon>
        <taxon>Otariidae</taxon>
        <taxon>Zalophus</taxon>
    </lineage>
</organism>
<dbReference type="SMART" id="SM00324">
    <property type="entry name" value="RhoGAP"/>
    <property type="match status" value="3"/>
</dbReference>
<sequence>MFTSFRKHADLIGGYSRLHRIRKRSSIKVDTHSESTTSSEGAAHTLLIHGSVELKRGWRRQKVQLFLFSDLLLISNTKYKKKFKIKNQIPLNTMWTANCMDRVEAANICAGRSFVLGWPTVNFVATFSSSEQKEKWHSFLQRYISLAKEKDQPKSIPLRIFTEDIKNCACSVTVTVTNSDTANDIINMSLPMLGITGSEKDYQLWVSAGKEASPHPLIGHEHPYVIKMSHLPSTTLLPQTPEDSISPSTLQESLLLEQGLAEMQGQLILKPRTTTTITNLTSSLDCSRKRDKTCPLRTWAIQKVSTTSKGNQCRAPTSGKPGQLFGVSLMDVCDKDNLPTPVLDMLSFINQKGPVTEGIFRKSANIKSCRVLKEKLNSGDKVNLDSESVLVVASVLKDFLRNIPGSIFSSDLYDQWLGVIDQGSEEEKITAAQRLLAQLPRANVVLVRYLFGVLYNIEQHSSSNQMTAYNLSVCIAPSILCPPNSCNLELEGNFIKKISLVQFLIENCLRIFGEDITSLLGENSMSLDNSEKAADSGQKRVKMRALGAWAFQKGSRTCQGNQCRVPPSAKPGELFGVSLMDVCDKENLPTPVLDMLSFINQKGPVTEGIFRKSANIKSCRVLKEKLNSGDKVNLDSESVLVVASVLKDFLRNIPGSIFSSDLYDQWLGVIDQGSEEEKITAAQRLLAQLPRANVVLVRYLFGVLYNIEQHSSSNQMTAYNLSVCIAPSILCPPNSCNLELEGNFIKKISLVQFLIENCLRIFGEDITSLLGENSMSLDNSEKAADSGQKRVKMRALGAWAFQKGSRTCQGNQCRVPPSAKPGELFGVSLMDVCDKENLPTPVLDMLSFINQKGPVTEGIFRKSANIKSCRVLKEKLNSGDKVNLDSESVLVVASVLKDFLRNIPGSIFSSDLYDQWLGVIDQGSEEEKITAAQRLLAQLPRANVVLVRYLFGVLYNIEQHSSSNQMTAYNLSVCIAPSILCPPNSCNLELEGNFIKKISLVQFLIENCLRIFGEDITSLLGENSMSLDNSEKAAVTEKQPLESKPVRVEVIYKKAQLQYDTKTASGMGPPSYLSTVF</sequence>
<dbReference type="RefSeq" id="XP_035582161.1">
    <property type="nucleotide sequence ID" value="XM_035726268.1"/>
</dbReference>
<dbReference type="InterPro" id="IPR001849">
    <property type="entry name" value="PH_domain"/>
</dbReference>
<dbReference type="KEGG" id="zca:113925508"/>
<dbReference type="Gene3D" id="1.10.555.10">
    <property type="entry name" value="Rho GTPase activation protein"/>
    <property type="match status" value="3"/>
</dbReference>
<evidence type="ECO:0000256" key="2">
    <source>
        <dbReference type="ARBA" id="ARBA00022553"/>
    </source>
</evidence>
<feature type="domain" description="Rho-GAP" evidence="5">
    <location>
        <begin position="327"/>
        <end position="512"/>
    </location>
</feature>
<dbReference type="Pfam" id="PF22286">
    <property type="entry name" value="RHG20_PH"/>
    <property type="match status" value="1"/>
</dbReference>
<feature type="domain" description="Rho-GAP" evidence="5">
    <location>
        <begin position="577"/>
        <end position="762"/>
    </location>
</feature>
<protein>
    <submittedName>
        <fullName evidence="7">Uncharacterized protein LOC113925508</fullName>
    </submittedName>
</protein>
<keyword evidence="1" id="KW-0343">GTPase activation</keyword>
<dbReference type="InterPro" id="IPR047886">
    <property type="entry name" value="ARHGAP20-like_RhoGAP"/>
</dbReference>
<dbReference type="GO" id="GO:0005096">
    <property type="term" value="F:GTPase activator activity"/>
    <property type="evidence" value="ECO:0007669"/>
    <property type="project" value="UniProtKB-KW"/>
</dbReference>
<dbReference type="InterPro" id="IPR011993">
    <property type="entry name" value="PH-like_dom_sf"/>
</dbReference>
<dbReference type="InterPro" id="IPR029071">
    <property type="entry name" value="Ubiquitin-like_domsf"/>
</dbReference>
<dbReference type="InterPro" id="IPR047887">
    <property type="entry name" value="ARHGAP20_PH"/>
</dbReference>
<name>A0A6P9F9V9_ZALCA</name>
<proteinExistence type="predicted"/>
<dbReference type="AlphaFoldDB" id="A0A6P9F9V9"/>
<dbReference type="Gene3D" id="2.30.29.30">
    <property type="entry name" value="Pleckstrin-homology domain (PH domain)/Phosphotyrosine-binding domain (PTB)"/>
    <property type="match status" value="1"/>
</dbReference>
<evidence type="ECO:0000259" key="3">
    <source>
        <dbReference type="PROSITE" id="PS50003"/>
    </source>
</evidence>
<dbReference type="Pfam" id="PF00788">
    <property type="entry name" value="RA"/>
    <property type="match status" value="1"/>
</dbReference>
<dbReference type="SMART" id="SM00233">
    <property type="entry name" value="PH"/>
    <property type="match status" value="1"/>
</dbReference>
<dbReference type="InterPro" id="IPR000198">
    <property type="entry name" value="RhoGAP_dom"/>
</dbReference>
<keyword evidence="2" id="KW-0597">Phosphoprotein</keyword>
<dbReference type="SUPFAM" id="SSF50729">
    <property type="entry name" value="PH domain-like"/>
    <property type="match status" value="1"/>
</dbReference>
<dbReference type="CDD" id="cd04402">
    <property type="entry name" value="RhoGAP_ARHGAP20"/>
    <property type="match status" value="3"/>
</dbReference>
<evidence type="ECO:0000259" key="5">
    <source>
        <dbReference type="PROSITE" id="PS50238"/>
    </source>
</evidence>
<feature type="domain" description="Rho-GAP" evidence="5">
    <location>
        <begin position="827"/>
        <end position="1012"/>
    </location>
</feature>
<dbReference type="InterPro" id="IPR008936">
    <property type="entry name" value="Rho_GTPase_activation_prot"/>
</dbReference>
<dbReference type="InterPro" id="IPR000159">
    <property type="entry name" value="RA_dom"/>
</dbReference>
<dbReference type="SUPFAM" id="SSF48350">
    <property type="entry name" value="GTPase activation domain, GAP"/>
    <property type="match status" value="3"/>
</dbReference>
<dbReference type="GO" id="GO:0035023">
    <property type="term" value="P:regulation of Rho protein signal transduction"/>
    <property type="evidence" value="ECO:0007669"/>
    <property type="project" value="InterPro"/>
</dbReference>
<dbReference type="PANTHER" id="PTHR23179:SF37">
    <property type="entry name" value="1700006A11RIK PROTEIN"/>
    <property type="match status" value="1"/>
</dbReference>
<dbReference type="PROSITE" id="PS50200">
    <property type="entry name" value="RA"/>
    <property type="match status" value="1"/>
</dbReference>
<dbReference type="OrthoDB" id="9558881at2759"/>
<dbReference type="GO" id="GO:0007165">
    <property type="term" value="P:signal transduction"/>
    <property type="evidence" value="ECO:0007669"/>
    <property type="project" value="InterPro"/>
</dbReference>
<evidence type="ECO:0000313" key="6">
    <source>
        <dbReference type="Proteomes" id="UP000515165"/>
    </source>
</evidence>
<dbReference type="Pfam" id="PF00620">
    <property type="entry name" value="RhoGAP"/>
    <property type="match status" value="3"/>
</dbReference>
<evidence type="ECO:0000313" key="7">
    <source>
        <dbReference type="RefSeq" id="XP_035582161.1"/>
    </source>
</evidence>
<dbReference type="GeneID" id="113925508"/>
<dbReference type="PROSITE" id="PS50238">
    <property type="entry name" value="RHOGAP"/>
    <property type="match status" value="3"/>
</dbReference>
<dbReference type="SUPFAM" id="SSF54236">
    <property type="entry name" value="Ubiquitin-like"/>
    <property type="match status" value="1"/>
</dbReference>
<dbReference type="PROSITE" id="PS50003">
    <property type="entry name" value="PH_DOMAIN"/>
    <property type="match status" value="1"/>
</dbReference>
<evidence type="ECO:0000256" key="1">
    <source>
        <dbReference type="ARBA" id="ARBA00022468"/>
    </source>
</evidence>
<feature type="domain" description="PH" evidence="3">
    <location>
        <begin position="45"/>
        <end position="145"/>
    </location>
</feature>
<accession>A0A6P9F9V9</accession>
<dbReference type="PANTHER" id="PTHR23179">
    <property type="entry name" value="T-CELL ACTIVATION RHO GTPASE ACTIVATING PROTEIN-RELATED"/>
    <property type="match status" value="1"/>
</dbReference>